<keyword evidence="3 5" id="KW-1133">Transmembrane helix</keyword>
<dbReference type="GO" id="GO:0000329">
    <property type="term" value="C:fungal-type vacuole membrane"/>
    <property type="evidence" value="ECO:0007669"/>
    <property type="project" value="TreeGrafter"/>
</dbReference>
<dbReference type="OrthoDB" id="410267at2759"/>
<feature type="transmembrane region" description="Helical" evidence="5">
    <location>
        <begin position="189"/>
        <end position="209"/>
    </location>
</feature>
<keyword evidence="4 5" id="KW-0472">Membrane</keyword>
<dbReference type="Gene3D" id="1.20.1250.20">
    <property type="entry name" value="MFS general substrate transporter like domains"/>
    <property type="match status" value="1"/>
</dbReference>
<keyword evidence="2 5" id="KW-0812">Transmembrane</keyword>
<feature type="transmembrane region" description="Helical" evidence="5">
    <location>
        <begin position="119"/>
        <end position="148"/>
    </location>
</feature>
<feature type="transmembrane region" description="Helical" evidence="5">
    <location>
        <begin position="410"/>
        <end position="432"/>
    </location>
</feature>
<dbReference type="GO" id="GO:0022857">
    <property type="term" value="F:transmembrane transporter activity"/>
    <property type="evidence" value="ECO:0007669"/>
    <property type="project" value="InterPro"/>
</dbReference>
<dbReference type="SUPFAM" id="SSF103473">
    <property type="entry name" value="MFS general substrate transporter"/>
    <property type="match status" value="1"/>
</dbReference>
<comment type="caution">
    <text evidence="6">The sequence shown here is derived from an EMBL/GenBank/DDBJ whole genome shotgun (WGS) entry which is preliminary data.</text>
</comment>
<dbReference type="Pfam" id="PF07690">
    <property type="entry name" value="MFS_1"/>
    <property type="match status" value="1"/>
</dbReference>
<feature type="transmembrane region" description="Helical" evidence="5">
    <location>
        <begin position="20"/>
        <end position="40"/>
    </location>
</feature>
<sequence>MSSRSSPASSPSTRLLSPERVTTLLVSVLVALCSGTNYVYSAYGPQLGVRLGLSHTQQNLVGLGGNAGTYGTGPFHGKLVDKRGPRPSLVFAFFCLLIGYMGIKIIFDAGLTEGQEQASSATIVLLVFCGFLTGTGGAGAASGSLNAVAKSFPEHIRTSFTAFVLSGFGLSAFLFSTIAHAAFPGNTSDFLLVLAIGTSLPMILGWLFVRSIPLPASGEVNAENGILAPQSASTWRSYLERGDDSGSRLLPDNELDCGENYVRSPRRHARGVSIESCAEVVTGPPSDDELPDISGKELLMNPEFWLLFTIMSLLSGVGLMWINNVGLVAQSLYAKNFPVYDEVESFKFQTLQVSAVSVMNFVGRICIGVFTDFIKNRLGLRRAYCISLVAMFFFISQLVAMSVVDVKNLWKASLLVGFSYGSLFGLFPTIIIDWFGMPHFSENWGLVALSPMIGGNIFSMAFGKNLDGHSSDESTLPPTTSPDTTIHAQCMDGLECYIWSLKLTTWACVLAFGLAVLAGYKDQKKAKEDKDGGYLPVLTDDS</sequence>
<dbReference type="PANTHER" id="PTHR21576:SF160">
    <property type="entry name" value="NODULIN-LIKE DOMAIN-CONTAINING PROTEIN"/>
    <property type="match status" value="1"/>
</dbReference>
<accession>A0A9P6HI31</accession>
<evidence type="ECO:0000313" key="7">
    <source>
        <dbReference type="Proteomes" id="UP000736335"/>
    </source>
</evidence>
<reference evidence="6" key="1">
    <citation type="journal article" date="2020" name="Nat. Commun.">
        <title>Large-scale genome sequencing of mycorrhizal fungi provides insights into the early evolution of symbiotic traits.</title>
        <authorList>
            <person name="Miyauchi S."/>
            <person name="Kiss E."/>
            <person name="Kuo A."/>
            <person name="Drula E."/>
            <person name="Kohler A."/>
            <person name="Sanchez-Garcia M."/>
            <person name="Morin E."/>
            <person name="Andreopoulos B."/>
            <person name="Barry K.W."/>
            <person name="Bonito G."/>
            <person name="Buee M."/>
            <person name="Carver A."/>
            <person name="Chen C."/>
            <person name="Cichocki N."/>
            <person name="Clum A."/>
            <person name="Culley D."/>
            <person name="Crous P.W."/>
            <person name="Fauchery L."/>
            <person name="Girlanda M."/>
            <person name="Hayes R.D."/>
            <person name="Keri Z."/>
            <person name="LaButti K."/>
            <person name="Lipzen A."/>
            <person name="Lombard V."/>
            <person name="Magnuson J."/>
            <person name="Maillard F."/>
            <person name="Murat C."/>
            <person name="Nolan M."/>
            <person name="Ohm R.A."/>
            <person name="Pangilinan J."/>
            <person name="Pereira M.F."/>
            <person name="Perotto S."/>
            <person name="Peter M."/>
            <person name="Pfister S."/>
            <person name="Riley R."/>
            <person name="Sitrit Y."/>
            <person name="Stielow J.B."/>
            <person name="Szollosi G."/>
            <person name="Zifcakova L."/>
            <person name="Stursova M."/>
            <person name="Spatafora J.W."/>
            <person name="Tedersoo L."/>
            <person name="Vaario L.M."/>
            <person name="Yamada A."/>
            <person name="Yan M."/>
            <person name="Wang P."/>
            <person name="Xu J."/>
            <person name="Bruns T."/>
            <person name="Baldrian P."/>
            <person name="Vilgalys R."/>
            <person name="Dunand C."/>
            <person name="Henrissat B."/>
            <person name="Grigoriev I.V."/>
            <person name="Hibbett D."/>
            <person name="Nagy L.G."/>
            <person name="Martin F.M."/>
        </authorList>
    </citation>
    <scope>NUCLEOTIDE SEQUENCE</scope>
    <source>
        <strain evidence="6">UH-Tt-Lm1</strain>
    </source>
</reference>
<dbReference type="InterPro" id="IPR011701">
    <property type="entry name" value="MFS"/>
</dbReference>
<feature type="transmembrane region" description="Helical" evidence="5">
    <location>
        <begin position="503"/>
        <end position="520"/>
    </location>
</feature>
<evidence type="ECO:0000256" key="2">
    <source>
        <dbReference type="ARBA" id="ARBA00022692"/>
    </source>
</evidence>
<comment type="subcellular location">
    <subcellularLocation>
        <location evidence="1">Membrane</location>
        <topology evidence="1">Multi-pass membrane protein</topology>
    </subcellularLocation>
</comment>
<evidence type="ECO:0000313" key="6">
    <source>
        <dbReference type="EMBL" id="KAF9785883.1"/>
    </source>
</evidence>
<name>A0A9P6HI31_9AGAM</name>
<feature type="transmembrane region" description="Helical" evidence="5">
    <location>
        <begin position="304"/>
        <end position="322"/>
    </location>
</feature>
<feature type="transmembrane region" description="Helical" evidence="5">
    <location>
        <begin position="383"/>
        <end position="404"/>
    </location>
</feature>
<protein>
    <submittedName>
        <fullName evidence="6">Major facilitator superfamily domain-containing protein</fullName>
    </submittedName>
</protein>
<evidence type="ECO:0000256" key="1">
    <source>
        <dbReference type="ARBA" id="ARBA00004141"/>
    </source>
</evidence>
<feature type="transmembrane region" description="Helical" evidence="5">
    <location>
        <begin position="160"/>
        <end position="183"/>
    </location>
</feature>
<dbReference type="EMBL" id="WIUZ02000006">
    <property type="protein sequence ID" value="KAF9785883.1"/>
    <property type="molecule type" value="Genomic_DNA"/>
</dbReference>
<keyword evidence="7" id="KW-1185">Reference proteome</keyword>
<dbReference type="InterPro" id="IPR036259">
    <property type="entry name" value="MFS_trans_sf"/>
</dbReference>
<gene>
    <name evidence="6" type="ORF">BJ322DRAFT_1056786</name>
</gene>
<evidence type="ECO:0000256" key="4">
    <source>
        <dbReference type="ARBA" id="ARBA00023136"/>
    </source>
</evidence>
<feature type="transmembrane region" description="Helical" evidence="5">
    <location>
        <begin position="88"/>
        <end position="107"/>
    </location>
</feature>
<evidence type="ECO:0000256" key="5">
    <source>
        <dbReference type="SAM" id="Phobius"/>
    </source>
</evidence>
<proteinExistence type="predicted"/>
<dbReference type="PANTHER" id="PTHR21576">
    <property type="entry name" value="UNCHARACTERIZED NODULIN-LIKE PROTEIN"/>
    <property type="match status" value="1"/>
</dbReference>
<organism evidence="6 7">
    <name type="scientific">Thelephora terrestris</name>
    <dbReference type="NCBI Taxonomy" id="56493"/>
    <lineage>
        <taxon>Eukaryota</taxon>
        <taxon>Fungi</taxon>
        <taxon>Dikarya</taxon>
        <taxon>Basidiomycota</taxon>
        <taxon>Agaricomycotina</taxon>
        <taxon>Agaricomycetes</taxon>
        <taxon>Thelephorales</taxon>
        <taxon>Thelephoraceae</taxon>
        <taxon>Thelephora</taxon>
    </lineage>
</organism>
<dbReference type="Proteomes" id="UP000736335">
    <property type="component" value="Unassembled WGS sequence"/>
</dbReference>
<feature type="transmembrane region" description="Helical" evidence="5">
    <location>
        <begin position="444"/>
        <end position="462"/>
    </location>
</feature>
<evidence type="ECO:0000256" key="3">
    <source>
        <dbReference type="ARBA" id="ARBA00022989"/>
    </source>
</evidence>
<reference evidence="6" key="2">
    <citation type="submission" date="2020-11" db="EMBL/GenBank/DDBJ databases">
        <authorList>
            <consortium name="DOE Joint Genome Institute"/>
            <person name="Kuo A."/>
            <person name="Miyauchi S."/>
            <person name="Kiss E."/>
            <person name="Drula E."/>
            <person name="Kohler A."/>
            <person name="Sanchez-Garcia M."/>
            <person name="Andreopoulos B."/>
            <person name="Barry K.W."/>
            <person name="Bonito G."/>
            <person name="Buee M."/>
            <person name="Carver A."/>
            <person name="Chen C."/>
            <person name="Cichocki N."/>
            <person name="Clum A."/>
            <person name="Culley D."/>
            <person name="Crous P.W."/>
            <person name="Fauchery L."/>
            <person name="Girlanda M."/>
            <person name="Hayes R."/>
            <person name="Keri Z."/>
            <person name="Labutti K."/>
            <person name="Lipzen A."/>
            <person name="Lombard V."/>
            <person name="Magnuson J."/>
            <person name="Maillard F."/>
            <person name="Morin E."/>
            <person name="Murat C."/>
            <person name="Nolan M."/>
            <person name="Ohm R."/>
            <person name="Pangilinan J."/>
            <person name="Pereira M."/>
            <person name="Perotto S."/>
            <person name="Peter M."/>
            <person name="Riley R."/>
            <person name="Sitrit Y."/>
            <person name="Stielow B."/>
            <person name="Szollosi G."/>
            <person name="Zifcakova L."/>
            <person name="Stursova M."/>
            <person name="Spatafora J.W."/>
            <person name="Tedersoo L."/>
            <person name="Vaario L.-M."/>
            <person name="Yamada A."/>
            <person name="Yan M."/>
            <person name="Wang P."/>
            <person name="Xu J."/>
            <person name="Bruns T."/>
            <person name="Baldrian P."/>
            <person name="Vilgalys R."/>
            <person name="Henrissat B."/>
            <person name="Grigoriev I.V."/>
            <person name="Hibbett D."/>
            <person name="Nagy L.G."/>
            <person name="Martin F.M."/>
        </authorList>
    </citation>
    <scope>NUCLEOTIDE SEQUENCE</scope>
    <source>
        <strain evidence="6">UH-Tt-Lm1</strain>
    </source>
</reference>
<dbReference type="AlphaFoldDB" id="A0A9P6HI31"/>